<dbReference type="EMBL" id="CM008053">
    <property type="protein sequence ID" value="PAN42563.1"/>
    <property type="molecule type" value="Genomic_DNA"/>
</dbReference>
<dbReference type="Proteomes" id="UP000243499">
    <property type="component" value="Chromosome 8"/>
</dbReference>
<evidence type="ECO:0000256" key="1">
    <source>
        <dbReference type="SAM" id="MobiDB-lite"/>
    </source>
</evidence>
<organism evidence="2">
    <name type="scientific">Panicum hallii</name>
    <dbReference type="NCBI Taxonomy" id="206008"/>
    <lineage>
        <taxon>Eukaryota</taxon>
        <taxon>Viridiplantae</taxon>
        <taxon>Streptophyta</taxon>
        <taxon>Embryophyta</taxon>
        <taxon>Tracheophyta</taxon>
        <taxon>Spermatophyta</taxon>
        <taxon>Magnoliopsida</taxon>
        <taxon>Liliopsida</taxon>
        <taxon>Poales</taxon>
        <taxon>Poaceae</taxon>
        <taxon>PACMAD clade</taxon>
        <taxon>Panicoideae</taxon>
        <taxon>Panicodae</taxon>
        <taxon>Paniceae</taxon>
        <taxon>Panicinae</taxon>
        <taxon>Panicum</taxon>
        <taxon>Panicum sect. Panicum</taxon>
    </lineage>
</organism>
<evidence type="ECO:0000313" key="2">
    <source>
        <dbReference type="EMBL" id="PAN42562.1"/>
    </source>
</evidence>
<feature type="region of interest" description="Disordered" evidence="1">
    <location>
        <begin position="117"/>
        <end position="148"/>
    </location>
</feature>
<dbReference type="EMBL" id="CM008053">
    <property type="protein sequence ID" value="PAN42562.1"/>
    <property type="molecule type" value="Genomic_DNA"/>
</dbReference>
<protein>
    <submittedName>
        <fullName evidence="2">Uncharacterized protein</fullName>
    </submittedName>
</protein>
<accession>A0A2S3IE89</accession>
<feature type="compositionally biased region" description="Low complexity" evidence="1">
    <location>
        <begin position="134"/>
        <end position="147"/>
    </location>
</feature>
<dbReference type="Gramene" id="PAN42563">
    <property type="protein sequence ID" value="PAN42563"/>
    <property type="gene ID" value="PAHAL_8G171200"/>
</dbReference>
<proteinExistence type="predicted"/>
<name>A0A2S3IE89_9POAL</name>
<gene>
    <name evidence="2" type="ORF">PAHAL_8G171200</name>
</gene>
<reference evidence="2" key="1">
    <citation type="submission" date="2018-04" db="EMBL/GenBank/DDBJ databases">
        <title>WGS assembly of Panicum hallii.</title>
        <authorList>
            <person name="Lovell J."/>
            <person name="Jenkins J."/>
            <person name="Lowry D."/>
            <person name="Mamidi S."/>
            <person name="Sreedasyam A."/>
            <person name="Weng X."/>
            <person name="Barry K."/>
            <person name="Bonette J."/>
            <person name="Campitelli B."/>
            <person name="Daum C."/>
            <person name="Gordon S."/>
            <person name="Gould B."/>
            <person name="Lipzen A."/>
            <person name="Macqueen A."/>
            <person name="Palacio-Mejia J."/>
            <person name="Plott C."/>
            <person name="Shakirov E."/>
            <person name="Shu S."/>
            <person name="Yoshinaga Y."/>
            <person name="Zane M."/>
            <person name="Rokhsar D."/>
            <person name="Grimwood J."/>
            <person name="Schmutz J."/>
            <person name="Juenger T."/>
        </authorList>
    </citation>
    <scope>NUCLEOTIDE SEQUENCE [LARGE SCALE GENOMIC DNA]</scope>
    <source>
        <strain evidence="2">FIL2</strain>
    </source>
</reference>
<dbReference type="PANTHER" id="PTHR14237">
    <property type="entry name" value="MOLYBDOPTERIN COFACTOR SULFURASE MOSC"/>
    <property type="match status" value="1"/>
</dbReference>
<sequence length="391" mass="43178">MCGKMEHSIHMEHKGLLGGEFKEGICASIPKPPSSTSSRPNSMVVKKVCPREFIPPHIIAEAISTLHGLDLRWSGPITPSERQYVEQYVLAMYPQYSHGLIEDGSCDKDDLYSTYYSGSTTTSPEAGGERRRSSPVGSPSSAAPARPDMVDMVRLEPSRLLDILTKKSSFPGSFISIPEIQARNRVLRHCGLTDDEYLVLFAPTPRDAMMLVGESYPFFRSSYYMSILEEDGDCIRAFAAYKEAKVIAAPESWLDLRIKGSQLSQYFRRKSKHAPKGLFAYPAVSPAAAAAPSAASSGCGARQQQPARYSLHWVSEAHRNAWHVLLDATALAVGEDRLPLSLHRPDFVLCTLGDTAVRAQQQQAAVRVTCLLVRRRSFDTSPLPQQPQKLP</sequence>
<dbReference type="PANTHER" id="PTHR14237:SF50">
    <property type="entry name" value="OS11G0487100 PROTEIN"/>
    <property type="match status" value="1"/>
</dbReference>
<dbReference type="Gramene" id="PAN42562">
    <property type="protein sequence ID" value="PAN42562"/>
    <property type="gene ID" value="PAHAL_8G171200"/>
</dbReference>
<dbReference type="AlphaFoldDB" id="A0A2S3IE89"/>